<evidence type="ECO:0000313" key="3">
    <source>
        <dbReference type="Proteomes" id="UP000240419"/>
    </source>
</evidence>
<dbReference type="Proteomes" id="UP000240419">
    <property type="component" value="Unassembled WGS sequence"/>
</dbReference>
<sequence>MEKAKHALKRPPLRASLNLYFGRGFAFSMEPGSPCIQQVAQEAGAFSPVSFHHHSSNNDFFQSIKAPVKTNSWSGNRRNKRRSLGHQPRRNGKRKHALKRPPLRSILKLWTRFRFFHGVGQS</sequence>
<protein>
    <submittedName>
        <fullName evidence="2">Uncharacterized protein</fullName>
    </submittedName>
</protein>
<gene>
    <name evidence="2" type="ORF">C7R93_19840</name>
</gene>
<evidence type="ECO:0000313" key="2">
    <source>
        <dbReference type="EMBL" id="PSJ92326.1"/>
    </source>
</evidence>
<evidence type="ECO:0000256" key="1">
    <source>
        <dbReference type="SAM" id="MobiDB-lite"/>
    </source>
</evidence>
<name>A0A2P7UZE3_9BACL</name>
<feature type="region of interest" description="Disordered" evidence="1">
    <location>
        <begin position="69"/>
        <end position="100"/>
    </location>
</feature>
<accession>A0A2P7UZE3</accession>
<proteinExistence type="predicted"/>
<dbReference type="AlphaFoldDB" id="A0A2P7UZE3"/>
<feature type="compositionally biased region" description="Basic residues" evidence="1">
    <location>
        <begin position="77"/>
        <end position="100"/>
    </location>
</feature>
<comment type="caution">
    <text evidence="2">The sequence shown here is derived from an EMBL/GenBank/DDBJ whole genome shotgun (WGS) entry which is preliminary data.</text>
</comment>
<organism evidence="2 3">
    <name type="scientific">Brevibacillus fortis</name>
    <dbReference type="NCBI Taxonomy" id="2126352"/>
    <lineage>
        <taxon>Bacteria</taxon>
        <taxon>Bacillati</taxon>
        <taxon>Bacillota</taxon>
        <taxon>Bacilli</taxon>
        <taxon>Bacillales</taxon>
        <taxon>Paenibacillaceae</taxon>
        <taxon>Brevibacillus</taxon>
    </lineage>
</organism>
<reference evidence="2 3" key="1">
    <citation type="submission" date="2018-03" db="EMBL/GenBank/DDBJ databases">
        <title>Brevisbacillus phylogenomics.</title>
        <authorList>
            <person name="Dunlap C."/>
        </authorList>
    </citation>
    <scope>NUCLEOTIDE SEQUENCE [LARGE SCALE GENOMIC DNA]</scope>
    <source>
        <strain evidence="2 3">NRRL NRS-1210</strain>
    </source>
</reference>
<dbReference type="EMBL" id="PXZM01000033">
    <property type="protein sequence ID" value="PSJ92326.1"/>
    <property type="molecule type" value="Genomic_DNA"/>
</dbReference>
<keyword evidence="3" id="KW-1185">Reference proteome</keyword>